<dbReference type="InterPro" id="IPR050300">
    <property type="entry name" value="GDXG_lipolytic_enzyme"/>
</dbReference>
<evidence type="ECO:0000256" key="2">
    <source>
        <dbReference type="ARBA" id="ARBA00022801"/>
    </source>
</evidence>
<accession>A0A6A6H7Y4</accession>
<evidence type="ECO:0000313" key="6">
    <source>
        <dbReference type="Proteomes" id="UP000800092"/>
    </source>
</evidence>
<dbReference type="Pfam" id="PF07859">
    <property type="entry name" value="Abhydrolase_3"/>
    <property type="match status" value="1"/>
</dbReference>
<evidence type="ECO:0000259" key="4">
    <source>
        <dbReference type="Pfam" id="PF07859"/>
    </source>
</evidence>
<dbReference type="Proteomes" id="UP000800092">
    <property type="component" value="Unassembled WGS sequence"/>
</dbReference>
<dbReference type="InterPro" id="IPR029058">
    <property type="entry name" value="AB_hydrolase_fold"/>
</dbReference>
<evidence type="ECO:0000313" key="5">
    <source>
        <dbReference type="EMBL" id="KAF2233958.1"/>
    </source>
</evidence>
<feature type="domain" description="Alpha/beta hydrolase fold-3" evidence="4">
    <location>
        <begin position="18"/>
        <end position="188"/>
    </location>
</feature>
<proteinExistence type="inferred from homology"/>
<sequence>MAISLSYTHPAGSLHTPVSPSNIIFAGDSAGGNLAVALTQTLLSFQRTSSTRRINFHSAAVPLPLPAALTIVSPALDQLLCLPSWYANAANDIFEDELPATLPSFPSCSAWPSTPPREHPYAPARTLLHPLASPCTTPPEKWRGCPPLWIAAGGGERLLDVAKVLARDVKDQSGFVEYVQYDGMPHLWPFVFKGWWQSRNVTGRWGEACVRLSRQSLHHKSTELGDENCMAVVVGVDGRTKSLEWKSFSTPVWKQIVELMETKAAAMKVYEGQKGKGRSSVL</sequence>
<dbReference type="Gene3D" id="3.40.50.1820">
    <property type="entry name" value="alpha/beta hydrolase"/>
    <property type="match status" value="1"/>
</dbReference>
<keyword evidence="2" id="KW-0378">Hydrolase</keyword>
<dbReference type="AlphaFoldDB" id="A0A6A6H7Y4"/>
<protein>
    <recommendedName>
        <fullName evidence="4">Alpha/beta hydrolase fold-3 domain-containing protein</fullName>
    </recommendedName>
</protein>
<evidence type="ECO:0000256" key="1">
    <source>
        <dbReference type="ARBA" id="ARBA00010515"/>
    </source>
</evidence>
<keyword evidence="6" id="KW-1185">Reference proteome</keyword>
<dbReference type="OrthoDB" id="5354320at2759"/>
<dbReference type="SUPFAM" id="SSF53474">
    <property type="entry name" value="alpha/beta-Hydrolases"/>
    <property type="match status" value="1"/>
</dbReference>
<evidence type="ECO:0000256" key="3">
    <source>
        <dbReference type="PROSITE-ProRule" id="PRU10038"/>
    </source>
</evidence>
<name>A0A6A6H7Y4_VIRVR</name>
<dbReference type="PANTHER" id="PTHR48081:SF8">
    <property type="entry name" value="ALPHA_BETA HYDROLASE FOLD-3 DOMAIN-CONTAINING PROTEIN-RELATED"/>
    <property type="match status" value="1"/>
</dbReference>
<dbReference type="PROSITE" id="PS01174">
    <property type="entry name" value="LIPASE_GDXG_SER"/>
    <property type="match status" value="1"/>
</dbReference>
<gene>
    <name evidence="5" type="ORF">EV356DRAFT_502892</name>
</gene>
<dbReference type="InterPro" id="IPR013094">
    <property type="entry name" value="AB_hydrolase_3"/>
</dbReference>
<dbReference type="GO" id="GO:0016787">
    <property type="term" value="F:hydrolase activity"/>
    <property type="evidence" value="ECO:0007669"/>
    <property type="project" value="UniProtKB-KW"/>
</dbReference>
<dbReference type="EMBL" id="ML991802">
    <property type="protein sequence ID" value="KAF2233958.1"/>
    <property type="molecule type" value="Genomic_DNA"/>
</dbReference>
<comment type="similarity">
    <text evidence="1">Belongs to the 'GDXG' lipolytic enzyme family.</text>
</comment>
<organism evidence="5 6">
    <name type="scientific">Viridothelium virens</name>
    <name type="common">Speckled blister lichen</name>
    <name type="synonym">Trypethelium virens</name>
    <dbReference type="NCBI Taxonomy" id="1048519"/>
    <lineage>
        <taxon>Eukaryota</taxon>
        <taxon>Fungi</taxon>
        <taxon>Dikarya</taxon>
        <taxon>Ascomycota</taxon>
        <taxon>Pezizomycotina</taxon>
        <taxon>Dothideomycetes</taxon>
        <taxon>Dothideomycetes incertae sedis</taxon>
        <taxon>Trypetheliales</taxon>
        <taxon>Trypetheliaceae</taxon>
        <taxon>Viridothelium</taxon>
    </lineage>
</organism>
<reference evidence="5" key="1">
    <citation type="journal article" date="2020" name="Stud. Mycol.">
        <title>101 Dothideomycetes genomes: a test case for predicting lifestyles and emergence of pathogens.</title>
        <authorList>
            <person name="Haridas S."/>
            <person name="Albert R."/>
            <person name="Binder M."/>
            <person name="Bloem J."/>
            <person name="Labutti K."/>
            <person name="Salamov A."/>
            <person name="Andreopoulos B."/>
            <person name="Baker S."/>
            <person name="Barry K."/>
            <person name="Bills G."/>
            <person name="Bluhm B."/>
            <person name="Cannon C."/>
            <person name="Castanera R."/>
            <person name="Culley D."/>
            <person name="Daum C."/>
            <person name="Ezra D."/>
            <person name="Gonzalez J."/>
            <person name="Henrissat B."/>
            <person name="Kuo A."/>
            <person name="Liang C."/>
            <person name="Lipzen A."/>
            <person name="Lutzoni F."/>
            <person name="Magnuson J."/>
            <person name="Mondo S."/>
            <person name="Nolan M."/>
            <person name="Ohm R."/>
            <person name="Pangilinan J."/>
            <person name="Park H.-J."/>
            <person name="Ramirez L."/>
            <person name="Alfaro M."/>
            <person name="Sun H."/>
            <person name="Tritt A."/>
            <person name="Yoshinaga Y."/>
            <person name="Zwiers L.-H."/>
            <person name="Turgeon B."/>
            <person name="Goodwin S."/>
            <person name="Spatafora J."/>
            <person name="Crous P."/>
            <person name="Grigoriev I."/>
        </authorList>
    </citation>
    <scope>NUCLEOTIDE SEQUENCE</scope>
    <source>
        <strain evidence="5">Tuck. ex Michener</strain>
    </source>
</reference>
<dbReference type="PANTHER" id="PTHR48081">
    <property type="entry name" value="AB HYDROLASE SUPERFAMILY PROTEIN C4A8.06C"/>
    <property type="match status" value="1"/>
</dbReference>
<dbReference type="InterPro" id="IPR033140">
    <property type="entry name" value="Lipase_GDXG_put_SER_AS"/>
</dbReference>
<feature type="active site" evidence="3">
    <location>
        <position position="29"/>
    </location>
</feature>